<evidence type="ECO:0000313" key="2">
    <source>
        <dbReference type="EMBL" id="OMJ18404.1"/>
    </source>
</evidence>
<evidence type="ECO:0000256" key="1">
    <source>
        <dbReference type="SAM" id="MobiDB-lite"/>
    </source>
</evidence>
<feature type="compositionally biased region" description="Basic and acidic residues" evidence="1">
    <location>
        <begin position="1"/>
        <end position="13"/>
    </location>
</feature>
<comment type="caution">
    <text evidence="2">The sequence shown here is derived from an EMBL/GenBank/DDBJ whole genome shotgun (WGS) entry which is preliminary data.</text>
</comment>
<feature type="region of interest" description="Disordered" evidence="1">
    <location>
        <begin position="60"/>
        <end position="81"/>
    </location>
</feature>
<feature type="compositionally biased region" description="Basic and acidic residues" evidence="1">
    <location>
        <begin position="62"/>
        <end position="81"/>
    </location>
</feature>
<dbReference type="Proteomes" id="UP000187283">
    <property type="component" value="Unassembled WGS sequence"/>
</dbReference>
<name>A0A1R1XUV9_9FUNG</name>
<dbReference type="AlphaFoldDB" id="A0A1R1XUV9"/>
<organism evidence="2 3">
    <name type="scientific">Smittium culicis</name>
    <dbReference type="NCBI Taxonomy" id="133412"/>
    <lineage>
        <taxon>Eukaryota</taxon>
        <taxon>Fungi</taxon>
        <taxon>Fungi incertae sedis</taxon>
        <taxon>Zoopagomycota</taxon>
        <taxon>Kickxellomycotina</taxon>
        <taxon>Harpellomycetes</taxon>
        <taxon>Harpellales</taxon>
        <taxon>Legeriomycetaceae</taxon>
        <taxon>Smittium</taxon>
    </lineage>
</organism>
<keyword evidence="3" id="KW-1185">Reference proteome</keyword>
<reference evidence="2 3" key="1">
    <citation type="submission" date="2017-01" db="EMBL/GenBank/DDBJ databases">
        <authorList>
            <person name="Mah S.A."/>
            <person name="Swanson W.J."/>
            <person name="Moy G.W."/>
            <person name="Vacquier V.D."/>
        </authorList>
    </citation>
    <scope>NUCLEOTIDE SEQUENCE [LARGE SCALE GENOMIC DNA]</scope>
    <source>
        <strain evidence="2 3">GSMNP</strain>
    </source>
</reference>
<evidence type="ECO:0000313" key="3">
    <source>
        <dbReference type="Proteomes" id="UP000187283"/>
    </source>
</evidence>
<gene>
    <name evidence="2" type="ORF">AYI70_g5374</name>
</gene>
<feature type="region of interest" description="Disordered" evidence="1">
    <location>
        <begin position="1"/>
        <end position="41"/>
    </location>
</feature>
<dbReference type="EMBL" id="LSSN01001757">
    <property type="protein sequence ID" value="OMJ18404.1"/>
    <property type="molecule type" value="Genomic_DNA"/>
</dbReference>
<proteinExistence type="predicted"/>
<accession>A0A1R1XUV9</accession>
<sequence length="81" mass="9305">MYNISDLKDKSKIYNDSTNKNESGSESESSSDEEIAGNFSMFPMDKFDTGVKRVQEYSSVYQEEKSTEKKKVKLDSSREEL</sequence>
<protein>
    <submittedName>
        <fullName evidence="2">Uncharacterized protein</fullName>
    </submittedName>
</protein>